<sequence>MSKVFFVYAPDFTDEAAPERRNSVRAEHLKVAAARTNTLLGGPMVTEEGKMTGSTMFINADSEEKVRAIVESDIYYKSGVWDPANIAIWWYRPAGPPKV</sequence>
<dbReference type="AlphaFoldDB" id="M5FSA6"/>
<dbReference type="PANTHER" id="PTHR33606">
    <property type="entry name" value="PROTEIN YCII"/>
    <property type="match status" value="1"/>
</dbReference>
<dbReference type="HOGENOM" id="CLU_110355_2_1_1"/>
<dbReference type="EMBL" id="JH795874">
    <property type="protein sequence ID" value="EJT98054.1"/>
    <property type="molecule type" value="Genomic_DNA"/>
</dbReference>
<reference evidence="2 3" key="1">
    <citation type="journal article" date="2012" name="Science">
        <title>The Paleozoic origin of enzymatic lignin decomposition reconstructed from 31 fungal genomes.</title>
        <authorList>
            <person name="Floudas D."/>
            <person name="Binder M."/>
            <person name="Riley R."/>
            <person name="Barry K."/>
            <person name="Blanchette R.A."/>
            <person name="Henrissat B."/>
            <person name="Martinez A.T."/>
            <person name="Otillar R."/>
            <person name="Spatafora J.W."/>
            <person name="Yadav J.S."/>
            <person name="Aerts A."/>
            <person name="Benoit I."/>
            <person name="Boyd A."/>
            <person name="Carlson A."/>
            <person name="Copeland A."/>
            <person name="Coutinho P.M."/>
            <person name="de Vries R.P."/>
            <person name="Ferreira P."/>
            <person name="Findley K."/>
            <person name="Foster B."/>
            <person name="Gaskell J."/>
            <person name="Glotzer D."/>
            <person name="Gorecki P."/>
            <person name="Heitman J."/>
            <person name="Hesse C."/>
            <person name="Hori C."/>
            <person name="Igarashi K."/>
            <person name="Jurgens J.A."/>
            <person name="Kallen N."/>
            <person name="Kersten P."/>
            <person name="Kohler A."/>
            <person name="Kuees U."/>
            <person name="Kumar T.K.A."/>
            <person name="Kuo A."/>
            <person name="LaButti K."/>
            <person name="Larrondo L.F."/>
            <person name="Lindquist E."/>
            <person name="Ling A."/>
            <person name="Lombard V."/>
            <person name="Lucas S."/>
            <person name="Lundell T."/>
            <person name="Martin R."/>
            <person name="McLaughlin D.J."/>
            <person name="Morgenstern I."/>
            <person name="Morin E."/>
            <person name="Murat C."/>
            <person name="Nagy L.G."/>
            <person name="Nolan M."/>
            <person name="Ohm R.A."/>
            <person name="Patyshakuliyeva A."/>
            <person name="Rokas A."/>
            <person name="Ruiz-Duenas F.J."/>
            <person name="Sabat G."/>
            <person name="Salamov A."/>
            <person name="Samejima M."/>
            <person name="Schmutz J."/>
            <person name="Slot J.C."/>
            <person name="St John F."/>
            <person name="Stenlid J."/>
            <person name="Sun H."/>
            <person name="Sun S."/>
            <person name="Syed K."/>
            <person name="Tsang A."/>
            <person name="Wiebenga A."/>
            <person name="Young D."/>
            <person name="Pisabarro A."/>
            <person name="Eastwood D.C."/>
            <person name="Martin F."/>
            <person name="Cullen D."/>
            <person name="Grigoriev I.V."/>
            <person name="Hibbett D.S."/>
        </authorList>
    </citation>
    <scope>NUCLEOTIDE SEQUENCE [LARGE SCALE GENOMIC DNA]</scope>
    <source>
        <strain evidence="2 3">DJM-731 SS1</strain>
    </source>
</reference>
<dbReference type="PANTHER" id="PTHR33606:SF3">
    <property type="entry name" value="PROTEIN YCII"/>
    <property type="match status" value="1"/>
</dbReference>
<gene>
    <name evidence="2" type="ORF">DACRYDRAFT_24596</name>
</gene>
<evidence type="ECO:0000259" key="1">
    <source>
        <dbReference type="Pfam" id="PF03795"/>
    </source>
</evidence>
<organism evidence="2 3">
    <name type="scientific">Dacryopinax primogenitus (strain DJM 731)</name>
    <name type="common">Brown rot fungus</name>
    <dbReference type="NCBI Taxonomy" id="1858805"/>
    <lineage>
        <taxon>Eukaryota</taxon>
        <taxon>Fungi</taxon>
        <taxon>Dikarya</taxon>
        <taxon>Basidiomycota</taxon>
        <taxon>Agaricomycotina</taxon>
        <taxon>Dacrymycetes</taxon>
        <taxon>Dacrymycetales</taxon>
        <taxon>Dacrymycetaceae</taxon>
        <taxon>Dacryopinax</taxon>
    </lineage>
</organism>
<dbReference type="Proteomes" id="UP000030653">
    <property type="component" value="Unassembled WGS sequence"/>
</dbReference>
<dbReference type="GeneID" id="63688815"/>
<keyword evidence="3" id="KW-1185">Reference proteome</keyword>
<proteinExistence type="predicted"/>
<protein>
    <recommendedName>
        <fullName evidence="1">YCII-related domain-containing protein</fullName>
    </recommendedName>
</protein>
<dbReference type="InterPro" id="IPR011008">
    <property type="entry name" value="Dimeric_a/b-barrel"/>
</dbReference>
<dbReference type="RefSeq" id="XP_040624952.1">
    <property type="nucleotide sequence ID" value="XM_040773753.1"/>
</dbReference>
<dbReference type="SUPFAM" id="SSF54909">
    <property type="entry name" value="Dimeric alpha+beta barrel"/>
    <property type="match status" value="1"/>
</dbReference>
<dbReference type="Gene3D" id="3.30.70.1060">
    <property type="entry name" value="Dimeric alpha+beta barrel"/>
    <property type="match status" value="1"/>
</dbReference>
<evidence type="ECO:0000313" key="2">
    <source>
        <dbReference type="EMBL" id="EJT98054.1"/>
    </source>
</evidence>
<dbReference type="Pfam" id="PF03795">
    <property type="entry name" value="YCII"/>
    <property type="match status" value="1"/>
</dbReference>
<dbReference type="OrthoDB" id="5519740at2759"/>
<feature type="domain" description="YCII-related" evidence="1">
    <location>
        <begin position="15"/>
        <end position="84"/>
    </location>
</feature>
<dbReference type="InterPro" id="IPR051807">
    <property type="entry name" value="Sec-metab_biosynth-assoc"/>
</dbReference>
<accession>M5FSA6</accession>
<dbReference type="InterPro" id="IPR005545">
    <property type="entry name" value="YCII"/>
</dbReference>
<evidence type="ECO:0000313" key="3">
    <source>
        <dbReference type="Proteomes" id="UP000030653"/>
    </source>
</evidence>
<name>M5FSA6_DACPD</name>